<gene>
    <name evidence="1" type="ORF">DPMN_119064</name>
</gene>
<evidence type="ECO:0000313" key="1">
    <source>
        <dbReference type="EMBL" id="KAH3817526.1"/>
    </source>
</evidence>
<dbReference type="AlphaFoldDB" id="A0A9D4GLA7"/>
<proteinExistence type="predicted"/>
<accession>A0A9D4GLA7</accession>
<sequence length="50" mass="5598">MTNHLCSLPVFQQLLSDGPSQSRVHYEHRTDPTVECTSHLTVSYVALSVI</sequence>
<reference evidence="1" key="1">
    <citation type="journal article" date="2019" name="bioRxiv">
        <title>The Genome of the Zebra Mussel, Dreissena polymorpha: A Resource for Invasive Species Research.</title>
        <authorList>
            <person name="McCartney M.A."/>
            <person name="Auch B."/>
            <person name="Kono T."/>
            <person name="Mallez S."/>
            <person name="Zhang Y."/>
            <person name="Obille A."/>
            <person name="Becker A."/>
            <person name="Abrahante J.E."/>
            <person name="Garbe J."/>
            <person name="Badalamenti J.P."/>
            <person name="Herman A."/>
            <person name="Mangelson H."/>
            <person name="Liachko I."/>
            <person name="Sullivan S."/>
            <person name="Sone E.D."/>
            <person name="Koren S."/>
            <person name="Silverstein K.A.T."/>
            <person name="Beckman K.B."/>
            <person name="Gohl D.M."/>
        </authorList>
    </citation>
    <scope>NUCLEOTIDE SEQUENCE</scope>
    <source>
        <strain evidence="1">Duluth1</strain>
        <tissue evidence="1">Whole animal</tissue>
    </source>
</reference>
<comment type="caution">
    <text evidence="1">The sequence shown here is derived from an EMBL/GenBank/DDBJ whole genome shotgun (WGS) entry which is preliminary data.</text>
</comment>
<protein>
    <submittedName>
        <fullName evidence="1">Uncharacterized protein</fullName>
    </submittedName>
</protein>
<name>A0A9D4GLA7_DREPO</name>
<dbReference type="EMBL" id="JAIWYP010000005">
    <property type="protein sequence ID" value="KAH3817526.1"/>
    <property type="molecule type" value="Genomic_DNA"/>
</dbReference>
<evidence type="ECO:0000313" key="2">
    <source>
        <dbReference type="Proteomes" id="UP000828390"/>
    </source>
</evidence>
<dbReference type="Proteomes" id="UP000828390">
    <property type="component" value="Unassembled WGS sequence"/>
</dbReference>
<reference evidence="1" key="2">
    <citation type="submission" date="2020-11" db="EMBL/GenBank/DDBJ databases">
        <authorList>
            <person name="McCartney M.A."/>
            <person name="Auch B."/>
            <person name="Kono T."/>
            <person name="Mallez S."/>
            <person name="Becker A."/>
            <person name="Gohl D.M."/>
            <person name="Silverstein K.A.T."/>
            <person name="Koren S."/>
            <person name="Bechman K.B."/>
            <person name="Herman A."/>
            <person name="Abrahante J.E."/>
            <person name="Garbe J."/>
        </authorList>
    </citation>
    <scope>NUCLEOTIDE SEQUENCE</scope>
    <source>
        <strain evidence="1">Duluth1</strain>
        <tissue evidence="1">Whole animal</tissue>
    </source>
</reference>
<organism evidence="1 2">
    <name type="scientific">Dreissena polymorpha</name>
    <name type="common">Zebra mussel</name>
    <name type="synonym">Mytilus polymorpha</name>
    <dbReference type="NCBI Taxonomy" id="45954"/>
    <lineage>
        <taxon>Eukaryota</taxon>
        <taxon>Metazoa</taxon>
        <taxon>Spiralia</taxon>
        <taxon>Lophotrochozoa</taxon>
        <taxon>Mollusca</taxon>
        <taxon>Bivalvia</taxon>
        <taxon>Autobranchia</taxon>
        <taxon>Heteroconchia</taxon>
        <taxon>Euheterodonta</taxon>
        <taxon>Imparidentia</taxon>
        <taxon>Neoheterodontei</taxon>
        <taxon>Myida</taxon>
        <taxon>Dreissenoidea</taxon>
        <taxon>Dreissenidae</taxon>
        <taxon>Dreissena</taxon>
    </lineage>
</organism>
<keyword evidence="2" id="KW-1185">Reference proteome</keyword>